<dbReference type="RefSeq" id="WP_078696294.1">
    <property type="nucleotide sequence ID" value="NZ_FUYH01000007.1"/>
</dbReference>
<dbReference type="Gene3D" id="2.30.30.180">
    <property type="entry name" value="Ribosome maturation factor RimP, C-terminal domain"/>
    <property type="match status" value="1"/>
</dbReference>
<dbReference type="EMBL" id="FUYH01000007">
    <property type="protein sequence ID" value="SKA87000.1"/>
    <property type="molecule type" value="Genomic_DNA"/>
</dbReference>
<comment type="function">
    <text evidence="3">Required for maturation of 30S ribosomal subunits.</text>
</comment>
<dbReference type="GO" id="GO:0000028">
    <property type="term" value="P:ribosomal small subunit assembly"/>
    <property type="evidence" value="ECO:0007669"/>
    <property type="project" value="TreeGrafter"/>
</dbReference>
<comment type="similarity">
    <text evidence="3">Belongs to the RimP family.</text>
</comment>
<keyword evidence="2 3" id="KW-0690">Ribosome biogenesis</keyword>
<feature type="domain" description="Ribosome maturation factor RimP N-terminal" evidence="4">
    <location>
        <begin position="16"/>
        <end position="85"/>
    </location>
</feature>
<evidence type="ECO:0000256" key="3">
    <source>
        <dbReference type="HAMAP-Rule" id="MF_01077"/>
    </source>
</evidence>
<name>A0A1T4XBP6_9CLOT</name>
<evidence type="ECO:0000256" key="2">
    <source>
        <dbReference type="ARBA" id="ARBA00022517"/>
    </source>
</evidence>
<dbReference type="InterPro" id="IPR028989">
    <property type="entry name" value="RimP_N"/>
</dbReference>
<dbReference type="Pfam" id="PF17384">
    <property type="entry name" value="DUF150_C"/>
    <property type="match status" value="1"/>
</dbReference>
<protein>
    <recommendedName>
        <fullName evidence="3">Ribosome maturation factor RimP</fullName>
    </recommendedName>
</protein>
<dbReference type="SUPFAM" id="SSF74942">
    <property type="entry name" value="YhbC-like, C-terminal domain"/>
    <property type="match status" value="1"/>
</dbReference>
<dbReference type="Gene3D" id="3.30.300.70">
    <property type="entry name" value="RimP-like superfamily, N-terminal"/>
    <property type="match status" value="1"/>
</dbReference>
<organism evidence="6 7">
    <name type="scientific">Caloramator quimbayensis</name>
    <dbReference type="NCBI Taxonomy" id="1147123"/>
    <lineage>
        <taxon>Bacteria</taxon>
        <taxon>Bacillati</taxon>
        <taxon>Bacillota</taxon>
        <taxon>Clostridia</taxon>
        <taxon>Eubacteriales</taxon>
        <taxon>Clostridiaceae</taxon>
        <taxon>Caloramator</taxon>
    </lineage>
</organism>
<keyword evidence="1 3" id="KW-0963">Cytoplasm</keyword>
<evidence type="ECO:0000256" key="1">
    <source>
        <dbReference type="ARBA" id="ARBA00022490"/>
    </source>
</evidence>
<dbReference type="GO" id="GO:0006412">
    <property type="term" value="P:translation"/>
    <property type="evidence" value="ECO:0007669"/>
    <property type="project" value="TreeGrafter"/>
</dbReference>
<dbReference type="InterPro" id="IPR003728">
    <property type="entry name" value="Ribosome_maturation_RimP"/>
</dbReference>
<keyword evidence="7" id="KW-1185">Reference proteome</keyword>
<dbReference type="STRING" id="1147123.SAMN05443428_107155"/>
<reference evidence="7" key="1">
    <citation type="submission" date="2017-02" db="EMBL/GenBank/DDBJ databases">
        <authorList>
            <person name="Varghese N."/>
            <person name="Submissions S."/>
        </authorList>
    </citation>
    <scope>NUCLEOTIDE SEQUENCE [LARGE SCALE GENOMIC DNA]</scope>
    <source>
        <strain evidence="7">USBA 833</strain>
    </source>
</reference>
<dbReference type="HAMAP" id="MF_01077">
    <property type="entry name" value="RimP"/>
    <property type="match status" value="1"/>
</dbReference>
<evidence type="ECO:0000259" key="5">
    <source>
        <dbReference type="Pfam" id="PF17384"/>
    </source>
</evidence>
<dbReference type="GO" id="GO:0005829">
    <property type="term" value="C:cytosol"/>
    <property type="evidence" value="ECO:0007669"/>
    <property type="project" value="TreeGrafter"/>
</dbReference>
<dbReference type="FunFam" id="3.30.300.70:FF:000001">
    <property type="entry name" value="Ribosome maturation factor RimP"/>
    <property type="match status" value="1"/>
</dbReference>
<dbReference type="AlphaFoldDB" id="A0A1T4XBP6"/>
<dbReference type="Proteomes" id="UP000190105">
    <property type="component" value="Unassembled WGS sequence"/>
</dbReference>
<dbReference type="PANTHER" id="PTHR33867">
    <property type="entry name" value="RIBOSOME MATURATION FACTOR RIMP"/>
    <property type="match status" value="1"/>
</dbReference>
<dbReference type="SUPFAM" id="SSF75420">
    <property type="entry name" value="YhbC-like, N-terminal domain"/>
    <property type="match status" value="1"/>
</dbReference>
<dbReference type="InterPro" id="IPR035956">
    <property type="entry name" value="RimP_N_sf"/>
</dbReference>
<dbReference type="InterPro" id="IPR028998">
    <property type="entry name" value="RimP_C"/>
</dbReference>
<dbReference type="InterPro" id="IPR036847">
    <property type="entry name" value="RimP_C_sf"/>
</dbReference>
<dbReference type="PANTHER" id="PTHR33867:SF1">
    <property type="entry name" value="RIBOSOME MATURATION FACTOR RIMP"/>
    <property type="match status" value="1"/>
</dbReference>
<proteinExistence type="inferred from homology"/>
<sequence>MDVSSIEKLVYELSIPIVNSFNYELVDVEFVKEHNEWYLRIYIDKEGGITIDDCSNVSRIISNKLDEIDPIECSYYLEVSSPGIERPLRKDTDFEKHKGKKVKIKLFAAIDGKKIIEGTLLGLEGNDIIVSFNGKELHIDKNKVSVVKLSAL</sequence>
<dbReference type="Pfam" id="PF02576">
    <property type="entry name" value="RimP_N"/>
    <property type="match status" value="1"/>
</dbReference>
<gene>
    <name evidence="3" type="primary">rimP</name>
    <name evidence="6" type="ORF">SAMN05443428_107155</name>
</gene>
<dbReference type="OrthoDB" id="9805006at2"/>
<evidence type="ECO:0000313" key="6">
    <source>
        <dbReference type="EMBL" id="SKA87000.1"/>
    </source>
</evidence>
<dbReference type="CDD" id="cd01734">
    <property type="entry name" value="YlxS_C"/>
    <property type="match status" value="1"/>
</dbReference>
<accession>A0A1T4XBP6</accession>
<comment type="subcellular location">
    <subcellularLocation>
        <location evidence="3">Cytoplasm</location>
    </subcellularLocation>
</comment>
<feature type="domain" description="Ribosome maturation factor RimP C-terminal" evidence="5">
    <location>
        <begin position="88"/>
        <end position="149"/>
    </location>
</feature>
<evidence type="ECO:0000313" key="7">
    <source>
        <dbReference type="Proteomes" id="UP000190105"/>
    </source>
</evidence>
<evidence type="ECO:0000259" key="4">
    <source>
        <dbReference type="Pfam" id="PF02576"/>
    </source>
</evidence>